<dbReference type="Pfam" id="PF10050">
    <property type="entry name" value="DUF2284"/>
    <property type="match status" value="1"/>
</dbReference>
<dbReference type="InterPro" id="IPR019271">
    <property type="entry name" value="DUF2284_metal-binding"/>
</dbReference>
<gene>
    <name evidence="1" type="ORF">FYJ58_14025</name>
</gene>
<accession>A0A6L5Y1U9</accession>
<dbReference type="AlphaFoldDB" id="A0A6L5Y1U9"/>
<dbReference type="Proteomes" id="UP000482209">
    <property type="component" value="Unassembled WGS sequence"/>
</dbReference>
<dbReference type="RefSeq" id="WP_154520330.1">
    <property type="nucleotide sequence ID" value="NZ_VUMT01000041.1"/>
</dbReference>
<evidence type="ECO:0008006" key="3">
    <source>
        <dbReference type="Google" id="ProtNLM"/>
    </source>
</evidence>
<proteinExistence type="predicted"/>
<reference evidence="1 2" key="1">
    <citation type="submission" date="2019-08" db="EMBL/GenBank/DDBJ databases">
        <title>In-depth cultivation of the pig gut microbiome towards novel bacterial diversity and tailored functional studies.</title>
        <authorList>
            <person name="Wylensek D."/>
            <person name="Hitch T.C.A."/>
            <person name="Clavel T."/>
        </authorList>
    </citation>
    <scope>NUCLEOTIDE SEQUENCE [LARGE SCALE GENOMIC DNA]</scope>
    <source>
        <strain evidence="1 2">WCA-693-APC-MOT-I</strain>
    </source>
</reference>
<evidence type="ECO:0000313" key="2">
    <source>
        <dbReference type="Proteomes" id="UP000482209"/>
    </source>
</evidence>
<sequence>MYQTETVVKKISVHQLFENYWKPDIWCEACKTCPYYGTLWSCPPGVPNAKEYLGEFSSVCLIGVKVIYDEETRKKSIGSEDRYRDLTYNKVRRTILETLLFMEEIEKNSLTVAAGRCEICKNCARKDGRPCIYPEKKRYSFSAFGFDITEIASKELKSPLLWSGNGLPEYDMAIAAYFVK</sequence>
<organism evidence="1 2">
    <name type="scientific">Velocimicrobium porci</name>
    <dbReference type="NCBI Taxonomy" id="2606634"/>
    <lineage>
        <taxon>Bacteria</taxon>
        <taxon>Bacillati</taxon>
        <taxon>Bacillota</taxon>
        <taxon>Clostridia</taxon>
        <taxon>Lachnospirales</taxon>
        <taxon>Lachnospiraceae</taxon>
        <taxon>Velocimicrobium</taxon>
    </lineage>
</organism>
<name>A0A6L5Y1U9_9FIRM</name>
<dbReference type="EMBL" id="VUMT01000041">
    <property type="protein sequence ID" value="MSS64972.1"/>
    <property type="molecule type" value="Genomic_DNA"/>
</dbReference>
<protein>
    <recommendedName>
        <fullName evidence="3">Metal-binding protein</fullName>
    </recommendedName>
</protein>
<evidence type="ECO:0000313" key="1">
    <source>
        <dbReference type="EMBL" id="MSS64972.1"/>
    </source>
</evidence>
<comment type="caution">
    <text evidence="1">The sequence shown here is derived from an EMBL/GenBank/DDBJ whole genome shotgun (WGS) entry which is preliminary data.</text>
</comment>
<keyword evidence="2" id="KW-1185">Reference proteome</keyword>